<keyword evidence="3" id="KW-1185">Reference proteome</keyword>
<gene>
    <name evidence="2" type="ORF">BAGA_21830</name>
</gene>
<feature type="transmembrane region" description="Helical" evidence="1">
    <location>
        <begin position="33"/>
        <end position="50"/>
    </location>
</feature>
<name>A0A073KCG2_9BACI</name>
<dbReference type="Proteomes" id="UP000027778">
    <property type="component" value="Unassembled WGS sequence"/>
</dbReference>
<keyword evidence="1" id="KW-1133">Transmembrane helix</keyword>
<dbReference type="RefSeq" id="WP_033673929.1">
    <property type="nucleotide sequence ID" value="NZ_JOTM01000004.1"/>
</dbReference>
<proteinExistence type="predicted"/>
<dbReference type="OrthoDB" id="2890015at2"/>
<organism evidence="2 3">
    <name type="scientific">Bacillus gaemokensis</name>
    <dbReference type="NCBI Taxonomy" id="574375"/>
    <lineage>
        <taxon>Bacteria</taxon>
        <taxon>Bacillati</taxon>
        <taxon>Bacillota</taxon>
        <taxon>Bacilli</taxon>
        <taxon>Bacillales</taxon>
        <taxon>Bacillaceae</taxon>
        <taxon>Bacillus</taxon>
        <taxon>Bacillus cereus group</taxon>
    </lineage>
</organism>
<evidence type="ECO:0000313" key="2">
    <source>
        <dbReference type="EMBL" id="KEK24919.1"/>
    </source>
</evidence>
<evidence type="ECO:0000313" key="3">
    <source>
        <dbReference type="Proteomes" id="UP000027778"/>
    </source>
</evidence>
<keyword evidence="1" id="KW-0812">Transmembrane</keyword>
<dbReference type="AlphaFoldDB" id="A0A073KCG2"/>
<evidence type="ECO:0000256" key="1">
    <source>
        <dbReference type="SAM" id="Phobius"/>
    </source>
</evidence>
<reference evidence="2 3" key="1">
    <citation type="submission" date="2014-06" db="EMBL/GenBank/DDBJ databases">
        <title>Draft genome sequence of Bacillus gaemokensis JCM 15801 (MCCC 1A00707).</title>
        <authorList>
            <person name="Lai Q."/>
            <person name="Liu Y."/>
            <person name="Shao Z."/>
        </authorList>
    </citation>
    <scope>NUCLEOTIDE SEQUENCE [LARGE SCALE GENOMIC DNA]</scope>
    <source>
        <strain evidence="2 3">JCM 15801</strain>
    </source>
</reference>
<evidence type="ECO:0008006" key="4">
    <source>
        <dbReference type="Google" id="ProtNLM"/>
    </source>
</evidence>
<sequence length="60" mass="7337">MKFRKDWFLGFLGLIGVYKFPDVIDAFQGEKEWTAYISLIWFIWFGCFIPEKKEEEKKEH</sequence>
<comment type="caution">
    <text evidence="2">The sequence shown here is derived from an EMBL/GenBank/DDBJ whole genome shotgun (WGS) entry which is preliminary data.</text>
</comment>
<dbReference type="EMBL" id="JOTM01000004">
    <property type="protein sequence ID" value="KEK24919.1"/>
    <property type="molecule type" value="Genomic_DNA"/>
</dbReference>
<protein>
    <recommendedName>
        <fullName evidence="4">Group-specific protein</fullName>
    </recommendedName>
</protein>
<feature type="transmembrane region" description="Helical" evidence="1">
    <location>
        <begin position="7"/>
        <end position="27"/>
    </location>
</feature>
<dbReference type="STRING" id="574375.AZF08_12835"/>
<accession>A0A073KCG2</accession>
<keyword evidence="1" id="KW-0472">Membrane</keyword>